<keyword evidence="7" id="KW-0809">Transit peptide</keyword>
<dbReference type="GO" id="GO:0019843">
    <property type="term" value="F:rRNA binding"/>
    <property type="evidence" value="ECO:0007669"/>
    <property type="project" value="UniProtKB-KW"/>
</dbReference>
<name>A0A328DJ68_9ASTE</name>
<comment type="caution">
    <text evidence="14">The sequence shown here is derived from an EMBL/GenBank/DDBJ whole genome shotgun (WGS) entry which is preliminary data.</text>
</comment>
<dbReference type="EMBL" id="NQVE01000148">
    <property type="protein sequence ID" value="RAL44093.1"/>
    <property type="molecule type" value="Genomic_DNA"/>
</dbReference>
<keyword evidence="15" id="KW-1185">Reference proteome</keyword>
<dbReference type="PANTHER" id="PTHR10744">
    <property type="entry name" value="40S RIBOSOMAL PROTEIN S11 FAMILY MEMBER"/>
    <property type="match status" value="1"/>
</dbReference>
<feature type="region of interest" description="Disordered" evidence="13">
    <location>
        <begin position="129"/>
        <end position="158"/>
    </location>
</feature>
<evidence type="ECO:0000256" key="12">
    <source>
        <dbReference type="RuleBase" id="RU003872"/>
    </source>
</evidence>
<dbReference type="InterPro" id="IPR019979">
    <property type="entry name" value="Ribosomal_uS17_CS"/>
</dbReference>
<keyword evidence="8 12" id="KW-0689">Ribosomal protein</keyword>
<evidence type="ECO:0000313" key="15">
    <source>
        <dbReference type="Proteomes" id="UP000249390"/>
    </source>
</evidence>
<evidence type="ECO:0000256" key="13">
    <source>
        <dbReference type="SAM" id="MobiDB-lite"/>
    </source>
</evidence>
<evidence type="ECO:0000256" key="9">
    <source>
        <dbReference type="ARBA" id="ARBA00023274"/>
    </source>
</evidence>
<evidence type="ECO:0000256" key="11">
    <source>
        <dbReference type="ARBA" id="ARBA00035308"/>
    </source>
</evidence>
<dbReference type="Proteomes" id="UP000249390">
    <property type="component" value="Unassembled WGS sequence"/>
</dbReference>
<evidence type="ECO:0000256" key="3">
    <source>
        <dbReference type="ARBA" id="ARBA00022528"/>
    </source>
</evidence>
<dbReference type="GO" id="GO:1990904">
    <property type="term" value="C:ribonucleoprotein complex"/>
    <property type="evidence" value="ECO:0007669"/>
    <property type="project" value="UniProtKB-KW"/>
</dbReference>
<evidence type="ECO:0000256" key="7">
    <source>
        <dbReference type="ARBA" id="ARBA00022946"/>
    </source>
</evidence>
<dbReference type="GO" id="GO:0006412">
    <property type="term" value="P:translation"/>
    <property type="evidence" value="ECO:0007669"/>
    <property type="project" value="InterPro"/>
</dbReference>
<organism evidence="14 15">
    <name type="scientific">Cuscuta australis</name>
    <dbReference type="NCBI Taxonomy" id="267555"/>
    <lineage>
        <taxon>Eukaryota</taxon>
        <taxon>Viridiplantae</taxon>
        <taxon>Streptophyta</taxon>
        <taxon>Embryophyta</taxon>
        <taxon>Tracheophyta</taxon>
        <taxon>Spermatophyta</taxon>
        <taxon>Magnoliopsida</taxon>
        <taxon>eudicotyledons</taxon>
        <taxon>Gunneridae</taxon>
        <taxon>Pentapetalae</taxon>
        <taxon>asterids</taxon>
        <taxon>lamiids</taxon>
        <taxon>Solanales</taxon>
        <taxon>Convolvulaceae</taxon>
        <taxon>Cuscuteae</taxon>
        <taxon>Cuscuta</taxon>
        <taxon>Cuscuta subgen. Grammica</taxon>
        <taxon>Cuscuta sect. Cleistogrammica</taxon>
    </lineage>
</organism>
<dbReference type="Gene3D" id="2.40.50.140">
    <property type="entry name" value="Nucleic acid-binding proteins"/>
    <property type="match status" value="1"/>
</dbReference>
<keyword evidence="5" id="KW-0699">rRNA-binding</keyword>
<evidence type="ECO:0000256" key="2">
    <source>
        <dbReference type="ARBA" id="ARBA00010254"/>
    </source>
</evidence>
<proteinExistence type="inferred from homology"/>
<protein>
    <recommendedName>
        <fullName evidence="10">Small ribosomal subunit protein uS17c</fullName>
    </recommendedName>
    <alternativeName>
        <fullName evidence="11">30S ribosomal protein S17, chloroplastic</fullName>
    </alternativeName>
</protein>
<sequence length="158" mass="17552">MSLAPHLLQLPISQFKSLNLTSTFLHGASSLPHHLSNPTSSSPSPRAAAFAPAIRAMRSMQGRVVCTANDKTVAVEVVRLVPHPKYQRRVRKKKRFQAHDPLNQFKVGDLVQLEKSRPISKTKAFVAIAAPPRNQSKRKEEDESQELGLPLESEEMLA</sequence>
<evidence type="ECO:0000313" key="14">
    <source>
        <dbReference type="EMBL" id="RAL44093.1"/>
    </source>
</evidence>
<dbReference type="Pfam" id="PF00366">
    <property type="entry name" value="Ribosomal_S17"/>
    <property type="match status" value="1"/>
</dbReference>
<accession>A0A328DJ68</accession>
<dbReference type="CDD" id="cd00364">
    <property type="entry name" value="Ribosomal_uS17"/>
    <property type="match status" value="1"/>
</dbReference>
<dbReference type="InterPro" id="IPR000266">
    <property type="entry name" value="Ribosomal_uS17"/>
</dbReference>
<dbReference type="InterPro" id="IPR012340">
    <property type="entry name" value="NA-bd_OB-fold"/>
</dbReference>
<comment type="similarity">
    <text evidence="2 12">Belongs to the universal ribosomal protein uS17 family.</text>
</comment>
<evidence type="ECO:0000256" key="5">
    <source>
        <dbReference type="ARBA" id="ARBA00022730"/>
    </source>
</evidence>
<dbReference type="NCBIfam" id="NF004123">
    <property type="entry name" value="PRK05610.1"/>
    <property type="match status" value="1"/>
</dbReference>
<dbReference type="PRINTS" id="PR00973">
    <property type="entry name" value="RIBOSOMALS17"/>
</dbReference>
<dbReference type="PANTHER" id="PTHR10744:SF7">
    <property type="entry name" value="SMALL RIBOSOMAL SUBUNIT PROTEIN US17C"/>
    <property type="match status" value="1"/>
</dbReference>
<comment type="subcellular location">
    <subcellularLocation>
        <location evidence="1">Plastid</location>
        <location evidence="1">Chloroplast</location>
    </subcellularLocation>
</comment>
<keyword evidence="6" id="KW-0694">RNA-binding</keyword>
<keyword evidence="4" id="KW-0934">Plastid</keyword>
<reference evidence="14 15" key="1">
    <citation type="submission" date="2018-06" db="EMBL/GenBank/DDBJ databases">
        <title>The Genome of Cuscuta australis (Dodder) Provides Insight into the Evolution of Plant Parasitism.</title>
        <authorList>
            <person name="Liu H."/>
        </authorList>
    </citation>
    <scope>NUCLEOTIDE SEQUENCE [LARGE SCALE GENOMIC DNA]</scope>
    <source>
        <strain evidence="15">cv. Yunnan</strain>
        <tissue evidence="14">Vines</tissue>
    </source>
</reference>
<gene>
    <name evidence="14" type="ORF">DM860_015014</name>
</gene>
<dbReference type="GO" id="GO:0003735">
    <property type="term" value="F:structural constituent of ribosome"/>
    <property type="evidence" value="ECO:0007669"/>
    <property type="project" value="InterPro"/>
</dbReference>
<evidence type="ECO:0000256" key="4">
    <source>
        <dbReference type="ARBA" id="ARBA00022640"/>
    </source>
</evidence>
<dbReference type="InterPro" id="IPR019984">
    <property type="entry name" value="Ribosomal_uS17_bact/chlr"/>
</dbReference>
<keyword evidence="9 12" id="KW-0687">Ribonucleoprotein</keyword>
<dbReference type="HAMAP" id="MF_01345_B">
    <property type="entry name" value="Ribosomal_uS17_B"/>
    <property type="match status" value="1"/>
</dbReference>
<keyword evidence="3" id="KW-0150">Chloroplast</keyword>
<evidence type="ECO:0000256" key="8">
    <source>
        <dbReference type="ARBA" id="ARBA00022980"/>
    </source>
</evidence>
<dbReference type="GO" id="GO:0005840">
    <property type="term" value="C:ribosome"/>
    <property type="evidence" value="ECO:0007669"/>
    <property type="project" value="UniProtKB-KW"/>
</dbReference>
<dbReference type="PROSITE" id="PS00056">
    <property type="entry name" value="RIBOSOMAL_S17"/>
    <property type="match status" value="1"/>
</dbReference>
<dbReference type="AlphaFoldDB" id="A0A328DJ68"/>
<evidence type="ECO:0000256" key="1">
    <source>
        <dbReference type="ARBA" id="ARBA00004229"/>
    </source>
</evidence>
<dbReference type="SUPFAM" id="SSF50249">
    <property type="entry name" value="Nucleic acid-binding proteins"/>
    <property type="match status" value="1"/>
</dbReference>
<evidence type="ECO:0000256" key="6">
    <source>
        <dbReference type="ARBA" id="ARBA00022884"/>
    </source>
</evidence>
<dbReference type="GO" id="GO:0009507">
    <property type="term" value="C:chloroplast"/>
    <property type="evidence" value="ECO:0007669"/>
    <property type="project" value="UniProtKB-SubCell"/>
</dbReference>
<evidence type="ECO:0000256" key="10">
    <source>
        <dbReference type="ARBA" id="ARBA00035251"/>
    </source>
</evidence>